<accession>A0A9R1CS68</accession>
<sequence length="203" mass="23016">MADPPERSFSESDEEIMRATYRALREHGYADLTIKRIAEEYGKSTAAVHYHYETKDELLAAFLDYILDRFVETVRGVETINPAERLELLLNKLLVEPAEHYDLLVSMLEMESQAPYNGTFRERFQQNDEYIGYMLETAIERGIKEGTFPEVDAEHVATTLLTIANGARTRAVVLEDLEALGTGRRAAEEYVDSVLSEGSERGS</sequence>
<dbReference type="PRINTS" id="PR00455">
    <property type="entry name" value="HTHTETR"/>
</dbReference>
<keyword evidence="2" id="KW-0805">Transcription regulation</keyword>
<evidence type="ECO:0000256" key="3">
    <source>
        <dbReference type="ARBA" id="ARBA00023125"/>
    </source>
</evidence>
<dbReference type="PANTHER" id="PTHR30055">
    <property type="entry name" value="HTH-TYPE TRANSCRIPTIONAL REGULATOR RUTR"/>
    <property type="match status" value="1"/>
</dbReference>
<dbReference type="GO" id="GO:0003700">
    <property type="term" value="F:DNA-binding transcription factor activity"/>
    <property type="evidence" value="ECO:0007669"/>
    <property type="project" value="TreeGrafter"/>
</dbReference>
<name>A0A9R1CS68_9EURY</name>
<keyword evidence="1" id="KW-0678">Repressor</keyword>
<dbReference type="GO" id="GO:0000976">
    <property type="term" value="F:transcription cis-regulatory region binding"/>
    <property type="evidence" value="ECO:0007669"/>
    <property type="project" value="TreeGrafter"/>
</dbReference>
<evidence type="ECO:0000256" key="2">
    <source>
        <dbReference type="ARBA" id="ARBA00023015"/>
    </source>
</evidence>
<organism evidence="7 8">
    <name type="scientific">Natronomonas aquatica</name>
    <dbReference type="NCBI Taxonomy" id="2841590"/>
    <lineage>
        <taxon>Archaea</taxon>
        <taxon>Methanobacteriati</taxon>
        <taxon>Methanobacteriota</taxon>
        <taxon>Stenosarchaea group</taxon>
        <taxon>Halobacteria</taxon>
        <taxon>Halobacteriales</taxon>
        <taxon>Natronomonadaceae</taxon>
        <taxon>Natronomonas</taxon>
    </lineage>
</organism>
<keyword evidence="4" id="KW-0804">Transcription</keyword>
<dbReference type="PROSITE" id="PS50977">
    <property type="entry name" value="HTH_TETR_2"/>
    <property type="match status" value="1"/>
</dbReference>
<dbReference type="Proteomes" id="UP001139494">
    <property type="component" value="Unassembled WGS sequence"/>
</dbReference>
<evidence type="ECO:0000256" key="4">
    <source>
        <dbReference type="ARBA" id="ARBA00023163"/>
    </source>
</evidence>
<dbReference type="InterPro" id="IPR009057">
    <property type="entry name" value="Homeodomain-like_sf"/>
</dbReference>
<proteinExistence type="predicted"/>
<reference evidence="7" key="1">
    <citation type="journal article" date="2023" name="Front. Microbiol.">
        <title>Genomic-based phylogenetic and metabolic analyses of the genus Natronomonas, and description of Natronomonas aquatica sp. nov.</title>
        <authorList>
            <person name="Garcia-Roldan A."/>
            <person name="Duran-Viseras A."/>
            <person name="de la Haba R.R."/>
            <person name="Corral P."/>
            <person name="Sanchez-Porro C."/>
            <person name="Ventosa A."/>
        </authorList>
    </citation>
    <scope>NUCLEOTIDE SEQUENCE</scope>
    <source>
        <strain evidence="7">F2-12</strain>
    </source>
</reference>
<evidence type="ECO:0000259" key="6">
    <source>
        <dbReference type="PROSITE" id="PS50977"/>
    </source>
</evidence>
<protein>
    <submittedName>
        <fullName evidence="7">TetR/AcrR family transcriptional regulator</fullName>
    </submittedName>
</protein>
<dbReference type="RefSeq" id="WP_256028795.1">
    <property type="nucleotide sequence ID" value="NZ_JAHLKM010000004.1"/>
</dbReference>
<dbReference type="Gene3D" id="1.10.357.10">
    <property type="entry name" value="Tetracycline Repressor, domain 2"/>
    <property type="match status" value="1"/>
</dbReference>
<dbReference type="InterPro" id="IPR036271">
    <property type="entry name" value="Tet_transcr_reg_TetR-rel_C_sf"/>
</dbReference>
<keyword evidence="8" id="KW-1185">Reference proteome</keyword>
<dbReference type="Pfam" id="PF13977">
    <property type="entry name" value="TetR_C_6"/>
    <property type="match status" value="1"/>
</dbReference>
<feature type="DNA-binding region" description="H-T-H motif" evidence="5">
    <location>
        <begin position="33"/>
        <end position="52"/>
    </location>
</feature>
<dbReference type="EMBL" id="JAHLKM010000004">
    <property type="protein sequence ID" value="MCQ4332853.1"/>
    <property type="molecule type" value="Genomic_DNA"/>
</dbReference>
<comment type="caution">
    <text evidence="7">The sequence shown here is derived from an EMBL/GenBank/DDBJ whole genome shotgun (WGS) entry which is preliminary data.</text>
</comment>
<dbReference type="SUPFAM" id="SSF46689">
    <property type="entry name" value="Homeodomain-like"/>
    <property type="match status" value="1"/>
</dbReference>
<dbReference type="AlphaFoldDB" id="A0A9R1CS68"/>
<keyword evidence="3 5" id="KW-0238">DNA-binding</keyword>
<evidence type="ECO:0000313" key="8">
    <source>
        <dbReference type="Proteomes" id="UP001139494"/>
    </source>
</evidence>
<feature type="domain" description="HTH tetR-type" evidence="6">
    <location>
        <begin position="10"/>
        <end position="70"/>
    </location>
</feature>
<dbReference type="Pfam" id="PF00440">
    <property type="entry name" value="TetR_N"/>
    <property type="match status" value="1"/>
</dbReference>
<dbReference type="InterPro" id="IPR039538">
    <property type="entry name" value="BetI_C"/>
</dbReference>
<evidence type="ECO:0000256" key="1">
    <source>
        <dbReference type="ARBA" id="ARBA00022491"/>
    </source>
</evidence>
<evidence type="ECO:0000313" key="7">
    <source>
        <dbReference type="EMBL" id="MCQ4332853.1"/>
    </source>
</evidence>
<dbReference type="SUPFAM" id="SSF48498">
    <property type="entry name" value="Tetracyclin repressor-like, C-terminal domain"/>
    <property type="match status" value="1"/>
</dbReference>
<dbReference type="InterPro" id="IPR001647">
    <property type="entry name" value="HTH_TetR"/>
</dbReference>
<dbReference type="PANTHER" id="PTHR30055:SF234">
    <property type="entry name" value="HTH-TYPE TRANSCRIPTIONAL REGULATOR BETI"/>
    <property type="match status" value="1"/>
</dbReference>
<dbReference type="InterPro" id="IPR050109">
    <property type="entry name" value="HTH-type_TetR-like_transc_reg"/>
</dbReference>
<evidence type="ECO:0000256" key="5">
    <source>
        <dbReference type="PROSITE-ProRule" id="PRU00335"/>
    </source>
</evidence>
<gene>
    <name evidence="7" type="ORF">KM295_04945</name>
</gene>